<gene>
    <name evidence="2" type="ORF">NDU88_000843</name>
</gene>
<organism evidence="2 3">
    <name type="scientific">Pleurodeles waltl</name>
    <name type="common">Iberian ribbed newt</name>
    <dbReference type="NCBI Taxonomy" id="8319"/>
    <lineage>
        <taxon>Eukaryota</taxon>
        <taxon>Metazoa</taxon>
        <taxon>Chordata</taxon>
        <taxon>Craniata</taxon>
        <taxon>Vertebrata</taxon>
        <taxon>Euteleostomi</taxon>
        <taxon>Amphibia</taxon>
        <taxon>Batrachia</taxon>
        <taxon>Caudata</taxon>
        <taxon>Salamandroidea</taxon>
        <taxon>Salamandridae</taxon>
        <taxon>Pleurodelinae</taxon>
        <taxon>Pleurodeles</taxon>
    </lineage>
</organism>
<protein>
    <submittedName>
        <fullName evidence="2">Uncharacterized protein</fullName>
    </submittedName>
</protein>
<evidence type="ECO:0000313" key="2">
    <source>
        <dbReference type="EMBL" id="KAJ1175556.1"/>
    </source>
</evidence>
<dbReference type="AlphaFoldDB" id="A0AAV7THF7"/>
<keyword evidence="3" id="KW-1185">Reference proteome</keyword>
<evidence type="ECO:0000256" key="1">
    <source>
        <dbReference type="SAM" id="MobiDB-lite"/>
    </source>
</evidence>
<accession>A0AAV7THF7</accession>
<feature type="region of interest" description="Disordered" evidence="1">
    <location>
        <begin position="1"/>
        <end position="37"/>
    </location>
</feature>
<sequence>MAVALPMKTGAGPPKEAESEKHRRASRNDEDGRWTKSWGPDAAEVVVGTIVFPQTAPLATAVRICLQEWADTQ</sequence>
<reference evidence="2" key="1">
    <citation type="journal article" date="2022" name="bioRxiv">
        <title>Sequencing and chromosome-scale assembly of the giantPleurodeles waltlgenome.</title>
        <authorList>
            <person name="Brown T."/>
            <person name="Elewa A."/>
            <person name="Iarovenko S."/>
            <person name="Subramanian E."/>
            <person name="Araus A.J."/>
            <person name="Petzold A."/>
            <person name="Susuki M."/>
            <person name="Suzuki K.-i.T."/>
            <person name="Hayashi T."/>
            <person name="Toyoda A."/>
            <person name="Oliveira C."/>
            <person name="Osipova E."/>
            <person name="Leigh N.D."/>
            <person name="Simon A."/>
            <person name="Yun M.H."/>
        </authorList>
    </citation>
    <scope>NUCLEOTIDE SEQUENCE</scope>
    <source>
        <strain evidence="2">20211129_DDA</strain>
        <tissue evidence="2">Liver</tissue>
    </source>
</reference>
<dbReference type="EMBL" id="JANPWB010000006">
    <property type="protein sequence ID" value="KAJ1175556.1"/>
    <property type="molecule type" value="Genomic_DNA"/>
</dbReference>
<proteinExistence type="predicted"/>
<feature type="compositionally biased region" description="Basic and acidic residues" evidence="1">
    <location>
        <begin position="15"/>
        <end position="34"/>
    </location>
</feature>
<evidence type="ECO:0000313" key="3">
    <source>
        <dbReference type="Proteomes" id="UP001066276"/>
    </source>
</evidence>
<comment type="caution">
    <text evidence="2">The sequence shown here is derived from an EMBL/GenBank/DDBJ whole genome shotgun (WGS) entry which is preliminary data.</text>
</comment>
<dbReference type="Proteomes" id="UP001066276">
    <property type="component" value="Chromosome 3_2"/>
</dbReference>
<name>A0AAV7THF7_PLEWA</name>